<keyword evidence="2" id="KW-1185">Reference proteome</keyword>
<gene>
    <name evidence="1" type="ORF">NPIL_699071</name>
</gene>
<dbReference type="EMBL" id="BMAW01069109">
    <property type="protein sequence ID" value="GFT67396.1"/>
    <property type="molecule type" value="Genomic_DNA"/>
</dbReference>
<evidence type="ECO:0000313" key="1">
    <source>
        <dbReference type="EMBL" id="GFT67396.1"/>
    </source>
</evidence>
<comment type="caution">
    <text evidence="1">The sequence shown here is derived from an EMBL/GenBank/DDBJ whole genome shotgun (WGS) entry which is preliminary data.</text>
</comment>
<name>A0A8X6PEZ0_NEPPI</name>
<proteinExistence type="predicted"/>
<organism evidence="1 2">
    <name type="scientific">Nephila pilipes</name>
    <name type="common">Giant wood spider</name>
    <name type="synonym">Nephila maculata</name>
    <dbReference type="NCBI Taxonomy" id="299642"/>
    <lineage>
        <taxon>Eukaryota</taxon>
        <taxon>Metazoa</taxon>
        <taxon>Ecdysozoa</taxon>
        <taxon>Arthropoda</taxon>
        <taxon>Chelicerata</taxon>
        <taxon>Arachnida</taxon>
        <taxon>Araneae</taxon>
        <taxon>Araneomorphae</taxon>
        <taxon>Entelegynae</taxon>
        <taxon>Araneoidea</taxon>
        <taxon>Nephilidae</taxon>
        <taxon>Nephila</taxon>
    </lineage>
</organism>
<sequence>MSGSATCGSDFLPPLQWQETTLLPINVKQWLKRIRLESFHHLPQYQRKTRIQALSEPSGDTPLARPQSNAAALFQQKRRECSFAGRNSILSNANFALNSFMDPLDALFQCREIDNMCQPSSCCFRHRQCHPDNFKATASNTSNKNLLSLLTSGCQGSTLPLEPEALRQVQDSVSLPGAPFLKSKCLSIFQNILHRLFRLIFHPATLISSVVGSFS</sequence>
<dbReference type="Proteomes" id="UP000887013">
    <property type="component" value="Unassembled WGS sequence"/>
</dbReference>
<protein>
    <submittedName>
        <fullName evidence="1">Uncharacterized protein</fullName>
    </submittedName>
</protein>
<accession>A0A8X6PEZ0</accession>
<evidence type="ECO:0000313" key="2">
    <source>
        <dbReference type="Proteomes" id="UP000887013"/>
    </source>
</evidence>
<dbReference type="AlphaFoldDB" id="A0A8X6PEZ0"/>
<reference evidence="1" key="1">
    <citation type="submission" date="2020-08" db="EMBL/GenBank/DDBJ databases">
        <title>Multicomponent nature underlies the extraordinary mechanical properties of spider dragline silk.</title>
        <authorList>
            <person name="Kono N."/>
            <person name="Nakamura H."/>
            <person name="Mori M."/>
            <person name="Yoshida Y."/>
            <person name="Ohtoshi R."/>
            <person name="Malay A.D."/>
            <person name="Moran D.A.P."/>
            <person name="Tomita M."/>
            <person name="Numata K."/>
            <person name="Arakawa K."/>
        </authorList>
    </citation>
    <scope>NUCLEOTIDE SEQUENCE</scope>
</reference>